<sequence length="472" mass="53818">MNTASGKGFPEGFLWGGATSASQVEGGFDQGGKGLSIADLATAGSNVTPRSYTATIEPGRYYPTHKASDMYHRYKEDIKLFAEMGFKCYRMSIAWTRIFPQGEEELPNEAGLKFYDDLLDELLQYGIEPIVTISHFDDPVGLTQQYGEWDNRKFIDACVKYAKVILDRYHHKVKYWLTFNEINTVMYFPMFNGLAVNDESMARVYQMAHNRFVASAQTVIYAHEHYPGLKVGMMLGAAAKYPYSCDPRDVIESMEKEDDIFYFSDVQVRGYYTNKAKGKLRNYNVCLETASDDEQQLKDGKVDFIAFSYYSSNVVKANTDESEVKGNFSSGKKNPYLETSDWGWQIDSRGLRYTLNQLYDRYQVPLMIVENGLGAKDEISRDGAIHDQYRIHYLREHIKEMKTAIETDGVDLIAYTPWGCIDIVSASTGEMSKRYGFIYVDADDNGNGTYDRLKKDSFEWYKQVIASNGEVL</sequence>
<dbReference type="PANTHER" id="PTHR10353:SF122">
    <property type="entry name" value="6-PHOSPHO-BETA-GLUCOSIDASE ASCB-RELATED"/>
    <property type="match status" value="1"/>
</dbReference>
<accession>A0ABX1YAP8</accession>
<evidence type="ECO:0000256" key="1">
    <source>
        <dbReference type="ARBA" id="ARBA00023295"/>
    </source>
</evidence>
<comment type="caution">
    <text evidence="3">The sequence shown here is derived from an EMBL/GenBank/DDBJ whole genome shotgun (WGS) entry which is preliminary data.</text>
</comment>
<gene>
    <name evidence="3" type="ORF">GC101_01180</name>
</gene>
<dbReference type="InterPro" id="IPR017853">
    <property type="entry name" value="GH"/>
</dbReference>
<dbReference type="Gene3D" id="3.20.20.80">
    <property type="entry name" value="Glycosidases"/>
    <property type="match status" value="1"/>
</dbReference>
<dbReference type="EMBL" id="WHOB01000012">
    <property type="protein sequence ID" value="NOU77484.1"/>
    <property type="molecule type" value="Genomic_DNA"/>
</dbReference>
<dbReference type="PRINTS" id="PR00131">
    <property type="entry name" value="GLHYDRLASE1"/>
</dbReference>
<organism evidence="3 4">
    <name type="scientific">Paenibacillus phytohabitans</name>
    <dbReference type="NCBI Taxonomy" id="2654978"/>
    <lineage>
        <taxon>Bacteria</taxon>
        <taxon>Bacillati</taxon>
        <taxon>Bacillota</taxon>
        <taxon>Bacilli</taxon>
        <taxon>Bacillales</taxon>
        <taxon>Paenibacillaceae</taxon>
        <taxon>Paenibacillus</taxon>
    </lineage>
</organism>
<evidence type="ECO:0000313" key="3">
    <source>
        <dbReference type="EMBL" id="NOU77484.1"/>
    </source>
</evidence>
<evidence type="ECO:0000313" key="4">
    <source>
        <dbReference type="Proteomes" id="UP000596857"/>
    </source>
</evidence>
<comment type="similarity">
    <text evidence="2">Belongs to the glycosyl hydrolase 1 family.</text>
</comment>
<keyword evidence="4" id="KW-1185">Reference proteome</keyword>
<dbReference type="PANTHER" id="PTHR10353">
    <property type="entry name" value="GLYCOSYL HYDROLASE"/>
    <property type="match status" value="1"/>
</dbReference>
<dbReference type="Pfam" id="PF00232">
    <property type="entry name" value="Glyco_hydro_1"/>
    <property type="match status" value="1"/>
</dbReference>
<dbReference type="RefSeq" id="WP_171715774.1">
    <property type="nucleotide sequence ID" value="NZ_WHOB01000012.1"/>
</dbReference>
<evidence type="ECO:0000256" key="2">
    <source>
        <dbReference type="RuleBase" id="RU003690"/>
    </source>
</evidence>
<name>A0ABX1YAP8_9BACL</name>
<protein>
    <submittedName>
        <fullName evidence="3">Family 1 glycosylhydrolase</fullName>
    </submittedName>
</protein>
<proteinExistence type="inferred from homology"/>
<reference evidence="3 4" key="1">
    <citation type="submission" date="2019-10" db="EMBL/GenBank/DDBJ databases">
        <title>Description of Paenibacillus terricola sp. nov.</title>
        <authorList>
            <person name="Carlier A."/>
            <person name="Qi S."/>
        </authorList>
    </citation>
    <scope>NUCLEOTIDE SEQUENCE [LARGE SCALE GENOMIC DNA]</scope>
    <source>
        <strain evidence="3 4">LMG 31459</strain>
    </source>
</reference>
<keyword evidence="1" id="KW-0326">Glycosidase</keyword>
<dbReference type="Proteomes" id="UP000596857">
    <property type="component" value="Unassembled WGS sequence"/>
</dbReference>
<dbReference type="SUPFAM" id="SSF51445">
    <property type="entry name" value="(Trans)glycosidases"/>
    <property type="match status" value="1"/>
</dbReference>
<dbReference type="InterPro" id="IPR001360">
    <property type="entry name" value="Glyco_hydro_1"/>
</dbReference>
<keyword evidence="1" id="KW-0378">Hydrolase</keyword>